<sequence>MSYIVAKIVDRAHALIDTPYRWSGNSLKTGFECSGFMVCLLKARREYSFPEQQQRCTPIKNWLFLETNYREEVFFNITDAALRGT</sequence>
<dbReference type="SUPFAM" id="SSF54001">
    <property type="entry name" value="Cysteine proteinases"/>
    <property type="match status" value="1"/>
</dbReference>
<dbReference type="InterPro" id="IPR000064">
    <property type="entry name" value="NLP_P60_dom"/>
</dbReference>
<gene>
    <name evidence="6" type="ORF">EAH78_31985</name>
</gene>
<feature type="domain" description="NlpC/P60" evidence="5">
    <location>
        <begin position="18"/>
        <end position="56"/>
    </location>
</feature>
<evidence type="ECO:0000259" key="5">
    <source>
        <dbReference type="Pfam" id="PF00877"/>
    </source>
</evidence>
<dbReference type="GO" id="GO:0006508">
    <property type="term" value="P:proteolysis"/>
    <property type="evidence" value="ECO:0007669"/>
    <property type="project" value="UniProtKB-KW"/>
</dbReference>
<keyword evidence="2" id="KW-0645">Protease</keyword>
<comment type="caution">
    <text evidence="6">The sequence shown here is derived from an EMBL/GenBank/DDBJ whole genome shotgun (WGS) entry which is preliminary data.</text>
</comment>
<dbReference type="Proteomes" id="UP000317933">
    <property type="component" value="Unassembled WGS sequence"/>
</dbReference>
<evidence type="ECO:0000313" key="7">
    <source>
        <dbReference type="Proteomes" id="UP000317933"/>
    </source>
</evidence>
<proteinExistence type="inferred from homology"/>
<dbReference type="EMBL" id="RCZE01000032">
    <property type="protein sequence ID" value="TPG63833.1"/>
    <property type="molecule type" value="Genomic_DNA"/>
</dbReference>
<dbReference type="GO" id="GO:0008234">
    <property type="term" value="F:cysteine-type peptidase activity"/>
    <property type="evidence" value="ECO:0007669"/>
    <property type="project" value="UniProtKB-KW"/>
</dbReference>
<organism evidence="6 7">
    <name type="scientific">Pseudomonas arsenicoxydans</name>
    <dbReference type="NCBI Taxonomy" id="702115"/>
    <lineage>
        <taxon>Bacteria</taxon>
        <taxon>Pseudomonadati</taxon>
        <taxon>Pseudomonadota</taxon>
        <taxon>Gammaproteobacteria</taxon>
        <taxon>Pseudomonadales</taxon>
        <taxon>Pseudomonadaceae</taxon>
        <taxon>Pseudomonas</taxon>
    </lineage>
</organism>
<evidence type="ECO:0000313" key="6">
    <source>
        <dbReference type="EMBL" id="TPG63833.1"/>
    </source>
</evidence>
<dbReference type="AlphaFoldDB" id="A0A502GSB5"/>
<evidence type="ECO:0000256" key="1">
    <source>
        <dbReference type="ARBA" id="ARBA00007074"/>
    </source>
</evidence>
<name>A0A502GSB5_9PSED</name>
<dbReference type="Pfam" id="PF00877">
    <property type="entry name" value="NLPC_P60"/>
    <property type="match status" value="1"/>
</dbReference>
<protein>
    <submittedName>
        <fullName evidence="6">Peptidoglycan endopeptidase</fullName>
    </submittedName>
</protein>
<keyword evidence="4" id="KW-0788">Thiol protease</keyword>
<evidence type="ECO:0000256" key="3">
    <source>
        <dbReference type="ARBA" id="ARBA00022801"/>
    </source>
</evidence>
<comment type="similarity">
    <text evidence="1">Belongs to the peptidase C40 family.</text>
</comment>
<evidence type="ECO:0000256" key="4">
    <source>
        <dbReference type="ARBA" id="ARBA00022807"/>
    </source>
</evidence>
<dbReference type="RefSeq" id="WP_140672316.1">
    <property type="nucleotide sequence ID" value="NZ_RCZE01000032.1"/>
</dbReference>
<evidence type="ECO:0000256" key="2">
    <source>
        <dbReference type="ARBA" id="ARBA00022670"/>
    </source>
</evidence>
<dbReference type="InterPro" id="IPR038765">
    <property type="entry name" value="Papain-like_cys_pep_sf"/>
</dbReference>
<keyword evidence="3" id="KW-0378">Hydrolase</keyword>
<dbReference type="Gene3D" id="3.90.1720.10">
    <property type="entry name" value="endopeptidase domain like (from Nostoc punctiforme)"/>
    <property type="match status" value="1"/>
</dbReference>
<reference evidence="6 7" key="1">
    <citation type="journal article" date="2019" name="Environ. Microbiol.">
        <title>Species interactions and distinct microbial communities in high Arctic permafrost affected cryosols are associated with the CH4 and CO2 gas fluxes.</title>
        <authorList>
            <person name="Altshuler I."/>
            <person name="Hamel J."/>
            <person name="Turney S."/>
            <person name="Magnuson E."/>
            <person name="Levesque R."/>
            <person name="Greer C."/>
            <person name="Whyte L.G."/>
        </authorList>
    </citation>
    <scope>NUCLEOTIDE SEQUENCE [LARGE SCALE GENOMIC DNA]</scope>
    <source>
        <strain evidence="6 7">E3</strain>
    </source>
</reference>
<accession>A0A502GSB5</accession>